<feature type="transmembrane region" description="Helical" evidence="5">
    <location>
        <begin position="276"/>
        <end position="295"/>
    </location>
</feature>
<dbReference type="Pfam" id="PF00083">
    <property type="entry name" value="Sugar_tr"/>
    <property type="match status" value="1"/>
</dbReference>
<protein>
    <submittedName>
        <fullName evidence="7">Uncharacterized protein</fullName>
    </submittedName>
</protein>
<evidence type="ECO:0000256" key="3">
    <source>
        <dbReference type="ARBA" id="ARBA00022989"/>
    </source>
</evidence>
<dbReference type="InterPro" id="IPR005828">
    <property type="entry name" value="MFS_sugar_transport-like"/>
</dbReference>
<feature type="transmembrane region" description="Helical" evidence="5">
    <location>
        <begin position="302"/>
        <end position="323"/>
    </location>
</feature>
<feature type="chain" id="PRO_5035270398" evidence="6">
    <location>
        <begin position="21"/>
        <end position="457"/>
    </location>
</feature>
<feature type="transmembrane region" description="Helical" evidence="5">
    <location>
        <begin position="128"/>
        <end position="147"/>
    </location>
</feature>
<dbReference type="AlphaFoldDB" id="A0A8J6LBE5"/>
<dbReference type="Gene3D" id="1.20.1250.20">
    <property type="entry name" value="MFS general substrate transporter like domains"/>
    <property type="match status" value="1"/>
</dbReference>
<evidence type="ECO:0000313" key="7">
    <source>
        <dbReference type="EMBL" id="KAH0814192.1"/>
    </source>
</evidence>
<keyword evidence="6" id="KW-0732">Signal</keyword>
<keyword evidence="2 5" id="KW-0812">Transmembrane</keyword>
<keyword evidence="4 5" id="KW-0472">Membrane</keyword>
<feature type="transmembrane region" description="Helical" evidence="5">
    <location>
        <begin position="71"/>
        <end position="89"/>
    </location>
</feature>
<evidence type="ECO:0000256" key="2">
    <source>
        <dbReference type="ARBA" id="ARBA00022692"/>
    </source>
</evidence>
<feature type="transmembrane region" description="Helical" evidence="5">
    <location>
        <begin position="230"/>
        <end position="256"/>
    </location>
</feature>
<feature type="transmembrane region" description="Helical" evidence="5">
    <location>
        <begin position="399"/>
        <end position="423"/>
    </location>
</feature>
<sequence>MRIIFLAACLSALSFGTILGWSNPVTHSMVVDEEEVGKKHLVWLVCLILIGCSLGVTSCTFLMKQMGPKKALRALGPFYILTWWLMLIPDIDVQLAGRFFLGFLGISYSICGENLLMQTVHYGIRRYITVFHSSTMVLGVLVSTVVGSATSKFHHTLVCASIPILHYVLIQVIPESPVFLYATSHVAAAKSLAWYRGAGNFYMDMANIKKDWDAGRQDSDAYRYMLLSKVVYRALLTVMGVTFFQVCTGYFIFMFYNMRIWCHGKTVYTPVVDSTITGVCFVISKLFWGSLHSVFSWKVRGLLITSCFASAIGLTLLALYQLLDALEVDIIINVDWSPMIILALFLFFYDMGLNYYPKILIFEYMPFQMYKRAFSIVHASFWLLSFLNIYTFASTILSVPIYVVFTVLAGITYAGTVFCYFFVVEPKGKSLIQIQLEFGGNPIGKRGALFNQTRHTV</sequence>
<evidence type="ECO:0000313" key="8">
    <source>
        <dbReference type="Proteomes" id="UP000719412"/>
    </source>
</evidence>
<feature type="transmembrane region" description="Helical" evidence="5">
    <location>
        <begin position="40"/>
        <end position="62"/>
    </location>
</feature>
<feature type="signal peptide" evidence="6">
    <location>
        <begin position="1"/>
        <end position="20"/>
    </location>
</feature>
<name>A0A8J6LBE5_TENMO</name>
<evidence type="ECO:0000256" key="6">
    <source>
        <dbReference type="SAM" id="SignalP"/>
    </source>
</evidence>
<dbReference type="PANTHER" id="PTHR48021:SF1">
    <property type="entry name" value="GH07001P-RELATED"/>
    <property type="match status" value="1"/>
</dbReference>
<dbReference type="PANTHER" id="PTHR48021">
    <property type="match status" value="1"/>
</dbReference>
<feature type="transmembrane region" description="Helical" evidence="5">
    <location>
        <begin position="373"/>
        <end position="393"/>
    </location>
</feature>
<dbReference type="EMBL" id="JABDTM020024539">
    <property type="protein sequence ID" value="KAH0814192.1"/>
    <property type="molecule type" value="Genomic_DNA"/>
</dbReference>
<feature type="transmembrane region" description="Helical" evidence="5">
    <location>
        <begin position="335"/>
        <end position="352"/>
    </location>
</feature>
<dbReference type="GO" id="GO:0016020">
    <property type="term" value="C:membrane"/>
    <property type="evidence" value="ECO:0007669"/>
    <property type="project" value="UniProtKB-SubCell"/>
</dbReference>
<dbReference type="Proteomes" id="UP000719412">
    <property type="component" value="Unassembled WGS sequence"/>
</dbReference>
<keyword evidence="8" id="KW-1185">Reference proteome</keyword>
<dbReference type="InterPro" id="IPR050549">
    <property type="entry name" value="MFS_Trehalose_Transporter"/>
</dbReference>
<dbReference type="GO" id="GO:0022857">
    <property type="term" value="F:transmembrane transporter activity"/>
    <property type="evidence" value="ECO:0007669"/>
    <property type="project" value="InterPro"/>
</dbReference>
<dbReference type="InterPro" id="IPR036259">
    <property type="entry name" value="MFS_trans_sf"/>
</dbReference>
<reference evidence="7" key="2">
    <citation type="submission" date="2021-08" db="EMBL/GenBank/DDBJ databases">
        <authorList>
            <person name="Eriksson T."/>
        </authorList>
    </citation>
    <scope>NUCLEOTIDE SEQUENCE</scope>
    <source>
        <strain evidence="7">Stoneville</strain>
        <tissue evidence="7">Whole head</tissue>
    </source>
</reference>
<evidence type="ECO:0000256" key="4">
    <source>
        <dbReference type="ARBA" id="ARBA00023136"/>
    </source>
</evidence>
<dbReference type="SUPFAM" id="SSF103473">
    <property type="entry name" value="MFS general substrate transporter"/>
    <property type="match status" value="1"/>
</dbReference>
<evidence type="ECO:0000256" key="1">
    <source>
        <dbReference type="ARBA" id="ARBA00004370"/>
    </source>
</evidence>
<gene>
    <name evidence="7" type="ORF">GEV33_008600</name>
</gene>
<proteinExistence type="predicted"/>
<feature type="transmembrane region" description="Helical" evidence="5">
    <location>
        <begin position="95"/>
        <end position="116"/>
    </location>
</feature>
<evidence type="ECO:0000256" key="5">
    <source>
        <dbReference type="SAM" id="Phobius"/>
    </source>
</evidence>
<comment type="subcellular location">
    <subcellularLocation>
        <location evidence="1">Membrane</location>
    </subcellularLocation>
</comment>
<comment type="caution">
    <text evidence="7">The sequence shown here is derived from an EMBL/GenBank/DDBJ whole genome shotgun (WGS) entry which is preliminary data.</text>
</comment>
<organism evidence="7 8">
    <name type="scientific">Tenebrio molitor</name>
    <name type="common">Yellow mealworm beetle</name>
    <dbReference type="NCBI Taxonomy" id="7067"/>
    <lineage>
        <taxon>Eukaryota</taxon>
        <taxon>Metazoa</taxon>
        <taxon>Ecdysozoa</taxon>
        <taxon>Arthropoda</taxon>
        <taxon>Hexapoda</taxon>
        <taxon>Insecta</taxon>
        <taxon>Pterygota</taxon>
        <taxon>Neoptera</taxon>
        <taxon>Endopterygota</taxon>
        <taxon>Coleoptera</taxon>
        <taxon>Polyphaga</taxon>
        <taxon>Cucujiformia</taxon>
        <taxon>Tenebrionidae</taxon>
        <taxon>Tenebrio</taxon>
    </lineage>
</organism>
<keyword evidence="3 5" id="KW-1133">Transmembrane helix</keyword>
<accession>A0A8J6LBE5</accession>
<reference evidence="7" key="1">
    <citation type="journal article" date="2020" name="J Insects Food Feed">
        <title>The yellow mealworm (Tenebrio molitor) genome: a resource for the emerging insects as food and feed industry.</title>
        <authorList>
            <person name="Eriksson T."/>
            <person name="Andere A."/>
            <person name="Kelstrup H."/>
            <person name="Emery V."/>
            <person name="Picard C."/>
        </authorList>
    </citation>
    <scope>NUCLEOTIDE SEQUENCE</scope>
    <source>
        <strain evidence="7">Stoneville</strain>
        <tissue evidence="7">Whole head</tissue>
    </source>
</reference>